<protein>
    <recommendedName>
        <fullName evidence="6">Late embryogenesis abundant protein LEA-2 subgroup domain-containing protein</fullName>
    </recommendedName>
</protein>
<proteinExistence type="predicted"/>
<dbReference type="Gramene" id="TraesMAC7B03G04193660.1">
    <property type="protein sequence ID" value="TraesMAC7B03G04193660.1.CDS1"/>
    <property type="gene ID" value="TraesMAC7B03G04193660"/>
</dbReference>
<dbReference type="InterPro" id="IPR044839">
    <property type="entry name" value="NDR1-like"/>
</dbReference>
<reference evidence="4" key="2">
    <citation type="submission" date="2018-10" db="UniProtKB">
        <authorList>
            <consortium name="EnsemblPlants"/>
        </authorList>
    </citation>
    <scope>IDENTIFICATION</scope>
</reference>
<keyword evidence="2 3" id="KW-0472">Membrane</keyword>
<comment type="subcellular location">
    <subcellularLocation>
        <location evidence="1">Membrane</location>
    </subcellularLocation>
</comment>
<dbReference type="Gramene" id="TraesJUL7B03G04238560.1">
    <property type="protein sequence ID" value="TraesJUL7B03G04238560.1.CDS1"/>
    <property type="gene ID" value="TraesJUL7B03G04238560"/>
</dbReference>
<dbReference type="Gramene" id="TraesROB_scaffold_080163_01G000200.1">
    <property type="protein sequence ID" value="TraesROB_scaffold_080163_01G000200.1"/>
    <property type="gene ID" value="TraesROB_scaffold_080163_01G000200"/>
</dbReference>
<dbReference type="GO" id="GO:0098542">
    <property type="term" value="P:defense response to other organism"/>
    <property type="evidence" value="ECO:0007669"/>
    <property type="project" value="InterPro"/>
</dbReference>
<dbReference type="RefSeq" id="XP_044435660.1">
    <property type="nucleotide sequence ID" value="XM_044579725.1"/>
</dbReference>
<dbReference type="Gramene" id="TraesWEE_scaffold_222628_01G000100.1">
    <property type="protein sequence ID" value="TraesWEE_scaffold_222628_01G000100.1"/>
    <property type="gene ID" value="TraesWEE_scaffold_222628_01G000100"/>
</dbReference>
<evidence type="ECO:0000256" key="1">
    <source>
        <dbReference type="ARBA" id="ARBA00004370"/>
    </source>
</evidence>
<reference evidence="4" key="1">
    <citation type="submission" date="2018-08" db="EMBL/GenBank/DDBJ databases">
        <authorList>
            <person name="Rossello M."/>
        </authorList>
    </citation>
    <scope>NUCLEOTIDE SEQUENCE [LARGE SCALE GENOMIC DNA]</scope>
    <source>
        <strain evidence="4">cv. Chinese Spring</strain>
    </source>
</reference>
<dbReference type="EnsemblPlants" id="TraesCS7B02G325600.1">
    <property type="protein sequence ID" value="TraesCS7B02G325600.1.cds1"/>
    <property type="gene ID" value="TraesCS7B02G325600"/>
</dbReference>
<dbReference type="OrthoDB" id="676007at2759"/>
<keyword evidence="3" id="KW-1133">Transmembrane helix</keyword>
<keyword evidence="3" id="KW-0812">Transmembrane</keyword>
<sequence length="180" mass="19886">MVFWQKRGWGCGCTWTKVALWLAFLLLAGGLIVPFVVIKPPTATADYGFLTRFELSPSPNSTAKKPLLQLLSYNAMVHIALPNPNLYRGITCRALAALSFNGTRFDESSAVGVEDLYLDAQEEKTVRLEVAGVDRKLTAAGAAEFARQKEAGTFEVEVRLDAVVRYDMARKTWCPLDIKA</sequence>
<evidence type="ECO:0000256" key="3">
    <source>
        <dbReference type="SAM" id="Phobius"/>
    </source>
</evidence>
<organism evidence="4">
    <name type="scientific">Triticum aestivum</name>
    <name type="common">Wheat</name>
    <dbReference type="NCBI Taxonomy" id="4565"/>
    <lineage>
        <taxon>Eukaryota</taxon>
        <taxon>Viridiplantae</taxon>
        <taxon>Streptophyta</taxon>
        <taxon>Embryophyta</taxon>
        <taxon>Tracheophyta</taxon>
        <taxon>Spermatophyta</taxon>
        <taxon>Magnoliopsida</taxon>
        <taxon>Liliopsida</taxon>
        <taxon>Poales</taxon>
        <taxon>Poaceae</taxon>
        <taxon>BOP clade</taxon>
        <taxon>Pooideae</taxon>
        <taxon>Triticodae</taxon>
        <taxon>Triticeae</taxon>
        <taxon>Triticinae</taxon>
        <taxon>Triticum</taxon>
    </lineage>
</organism>
<dbReference type="PANTHER" id="PTHR31234">
    <property type="entry name" value="LATE EMBRYOGENESIS ABUNDANT (LEA) HYDROXYPROLINE-RICH GLYCOPROTEIN FAMILY"/>
    <property type="match status" value="1"/>
</dbReference>
<dbReference type="Gramene" id="TraesNOR7B03G04245860.1">
    <property type="protein sequence ID" value="TraesNOR7B03G04245860.1.CDS1"/>
    <property type="gene ID" value="TraesNOR7B03G04245860"/>
</dbReference>
<dbReference type="Gramene" id="TraesCAD_scaffold_056040_01G000100.1">
    <property type="protein sequence ID" value="TraesCAD_scaffold_056040_01G000100.1"/>
    <property type="gene ID" value="TraesCAD_scaffold_056040_01G000100"/>
</dbReference>
<dbReference type="Gramene" id="TraesJAG7B03G04181940.1">
    <property type="protein sequence ID" value="TraesJAG7B03G04181940.1.CDS1"/>
    <property type="gene ID" value="TraesJAG7B03G04181940"/>
</dbReference>
<dbReference type="PANTHER" id="PTHR31234:SF10">
    <property type="entry name" value="HARPIN-INDUCED PROTEIN 1 CONTAINING PROTEIN, EXPRESSED"/>
    <property type="match status" value="1"/>
</dbReference>
<dbReference type="Gramene" id="TraesSYM7B03G04248580.1">
    <property type="protein sequence ID" value="TraesSYM7B03G04248580.1.CDS1"/>
    <property type="gene ID" value="TraesSYM7B03G04248580"/>
</dbReference>
<dbReference type="Gramene" id="TraesARI7B03G04092230.1">
    <property type="protein sequence ID" value="TraesARI7B03G04092230.1.CDS1"/>
    <property type="gene ID" value="TraesARI7B03G04092230"/>
</dbReference>
<evidence type="ECO:0000313" key="4">
    <source>
        <dbReference type="EnsemblPlants" id="TraesCS7B02G325600.1.cds1"/>
    </source>
</evidence>
<gene>
    <name evidence="4" type="primary">LOC123161909</name>
</gene>
<dbReference type="GO" id="GO:0005886">
    <property type="term" value="C:plasma membrane"/>
    <property type="evidence" value="ECO:0000318"/>
    <property type="project" value="GO_Central"/>
</dbReference>
<dbReference type="Gramene" id="TraesRN7B0100881500.1">
    <property type="protein sequence ID" value="TraesRN7B0100881500.1"/>
    <property type="gene ID" value="TraesRN7B0100881500"/>
</dbReference>
<dbReference type="Gramene" id="TraesCLE_scaffold_044048_01G000200.1">
    <property type="protein sequence ID" value="TraesCLE_scaffold_044048_01G000200.1"/>
    <property type="gene ID" value="TraesCLE_scaffold_044048_01G000200"/>
</dbReference>
<feature type="transmembrane region" description="Helical" evidence="3">
    <location>
        <begin position="20"/>
        <end position="38"/>
    </location>
</feature>
<dbReference type="Gramene" id="TraesCS7B02G325600.1">
    <property type="protein sequence ID" value="TraesCS7B02G325600.1.cds1"/>
    <property type="gene ID" value="TraesCS7B02G325600"/>
</dbReference>
<dbReference type="Gramene" id="TraesCS7B03G0871600.1">
    <property type="protein sequence ID" value="TraesCS7B03G0871600.1.CDS1"/>
    <property type="gene ID" value="TraesCS7B03G0871600"/>
</dbReference>
<dbReference type="AlphaFoldDB" id="A0A3B6SPS8"/>
<dbReference type="Proteomes" id="UP000019116">
    <property type="component" value="Chromosome 7B"/>
</dbReference>
<dbReference type="Gramene" id="TraesLAC7B03G04144350.1">
    <property type="protein sequence ID" value="TraesLAC7B03G04144350.1.CDS1"/>
    <property type="gene ID" value="TraesLAC7B03G04144350"/>
</dbReference>
<name>A0A3B6SPS8_WHEAT</name>
<evidence type="ECO:0000313" key="5">
    <source>
        <dbReference type="Proteomes" id="UP000019116"/>
    </source>
</evidence>
<evidence type="ECO:0008006" key="6">
    <source>
        <dbReference type="Google" id="ProtNLM"/>
    </source>
</evidence>
<evidence type="ECO:0000256" key="2">
    <source>
        <dbReference type="ARBA" id="ARBA00023136"/>
    </source>
</evidence>
<dbReference type="GeneID" id="123161909"/>
<dbReference type="GO" id="GO:0009506">
    <property type="term" value="C:plasmodesma"/>
    <property type="evidence" value="ECO:0000318"/>
    <property type="project" value="GO_Central"/>
</dbReference>
<accession>A0A3B6SPS8</accession>
<keyword evidence="5" id="KW-1185">Reference proteome</keyword>